<dbReference type="AlphaFoldDB" id="A0A1F6C5G3"/>
<organism evidence="2 3">
    <name type="scientific">Candidatus Kaiserbacteria bacterium RIFCSPHIGHO2_01_FULL_48_10</name>
    <dbReference type="NCBI Taxonomy" id="1798476"/>
    <lineage>
        <taxon>Bacteria</taxon>
        <taxon>Candidatus Kaiseribacteriota</taxon>
    </lineage>
</organism>
<protein>
    <recommendedName>
        <fullName evidence="4">Ig-like domain-containing protein</fullName>
    </recommendedName>
</protein>
<proteinExistence type="predicted"/>
<evidence type="ECO:0000256" key="1">
    <source>
        <dbReference type="SAM" id="SignalP"/>
    </source>
</evidence>
<dbReference type="Proteomes" id="UP000178249">
    <property type="component" value="Unassembled WGS sequence"/>
</dbReference>
<dbReference type="EMBL" id="MFKP01000012">
    <property type="protein sequence ID" value="OGG44328.1"/>
    <property type="molecule type" value="Genomic_DNA"/>
</dbReference>
<name>A0A1F6C5G3_9BACT</name>
<evidence type="ECO:0008006" key="4">
    <source>
        <dbReference type="Google" id="ProtNLM"/>
    </source>
</evidence>
<evidence type="ECO:0000313" key="3">
    <source>
        <dbReference type="Proteomes" id="UP000178249"/>
    </source>
</evidence>
<reference evidence="2 3" key="1">
    <citation type="journal article" date="2016" name="Nat. Commun.">
        <title>Thousands of microbial genomes shed light on interconnected biogeochemical processes in an aquifer system.</title>
        <authorList>
            <person name="Anantharaman K."/>
            <person name="Brown C.T."/>
            <person name="Hug L.A."/>
            <person name="Sharon I."/>
            <person name="Castelle C.J."/>
            <person name="Probst A.J."/>
            <person name="Thomas B.C."/>
            <person name="Singh A."/>
            <person name="Wilkins M.J."/>
            <person name="Karaoz U."/>
            <person name="Brodie E.L."/>
            <person name="Williams K.H."/>
            <person name="Hubbard S.S."/>
            <person name="Banfield J.F."/>
        </authorList>
    </citation>
    <scope>NUCLEOTIDE SEQUENCE [LARGE SCALE GENOMIC DNA]</scope>
</reference>
<gene>
    <name evidence="2" type="ORF">A2841_04105</name>
</gene>
<accession>A0A1F6C5G3</accession>
<evidence type="ECO:0000313" key="2">
    <source>
        <dbReference type="EMBL" id="OGG44328.1"/>
    </source>
</evidence>
<sequence>MSYTTPKKVSLTVIVGFLLMSSLAQAQVAGFDSIEIVASPGNPRAGQQVLLRVQSVSIDLDRATISWTVNGKRAASGVGVKNTTATAGALGSRLQVGVEITASSGDRFSENLTISVSSVDVLWQAVSYVPPLYRGKTLPAAEAPLLVAAIPHLIGNSGKEAAPGTLIYTWRRGTTVLGNQSGRGKNTVLVDGPKLNDSVRVSVEVATADGTVTGSGATVITAATPRIVFYEDSPLLGIRFEEALQKQFALKTAETRIVSIPYFMSVGRKSDTATLRYQWSLNGSAVNSEEGGNAGSITLRQVTEDTGTATLALSIQNLKRILQSASANLTIFFGSGN</sequence>
<comment type="caution">
    <text evidence="2">The sequence shown here is derived from an EMBL/GenBank/DDBJ whole genome shotgun (WGS) entry which is preliminary data.</text>
</comment>
<feature type="chain" id="PRO_5009523293" description="Ig-like domain-containing protein" evidence="1">
    <location>
        <begin position="27"/>
        <end position="337"/>
    </location>
</feature>
<keyword evidence="1" id="KW-0732">Signal</keyword>
<feature type="signal peptide" evidence="1">
    <location>
        <begin position="1"/>
        <end position="26"/>
    </location>
</feature>